<gene>
    <name evidence="1" type="ORF">AVEN_76408_1</name>
</gene>
<evidence type="ECO:0000313" key="1">
    <source>
        <dbReference type="EMBL" id="GBN85513.1"/>
    </source>
</evidence>
<name>A0A4Y2SCH0_ARAVE</name>
<protein>
    <submittedName>
        <fullName evidence="1">Uncharacterized protein</fullName>
    </submittedName>
</protein>
<sequence>MLLCFRRLGIYSATLTATMDKVFILILGSVTTEEGVPQEGNNPTPLHLPSHYNIPVILRTPRHQKCSLHLTPTQKNYSKWRSCRFPLFLRADFL</sequence>
<dbReference type="EMBL" id="BGPR01020812">
    <property type="protein sequence ID" value="GBN85513.1"/>
    <property type="molecule type" value="Genomic_DNA"/>
</dbReference>
<proteinExistence type="predicted"/>
<accession>A0A4Y2SCH0</accession>
<dbReference type="Proteomes" id="UP000499080">
    <property type="component" value="Unassembled WGS sequence"/>
</dbReference>
<reference evidence="1 2" key="1">
    <citation type="journal article" date="2019" name="Sci. Rep.">
        <title>Orb-weaving spider Araneus ventricosus genome elucidates the spidroin gene catalogue.</title>
        <authorList>
            <person name="Kono N."/>
            <person name="Nakamura H."/>
            <person name="Ohtoshi R."/>
            <person name="Moran D.A.P."/>
            <person name="Shinohara A."/>
            <person name="Yoshida Y."/>
            <person name="Fujiwara M."/>
            <person name="Mori M."/>
            <person name="Tomita M."/>
            <person name="Arakawa K."/>
        </authorList>
    </citation>
    <scope>NUCLEOTIDE SEQUENCE [LARGE SCALE GENOMIC DNA]</scope>
</reference>
<comment type="caution">
    <text evidence="1">The sequence shown here is derived from an EMBL/GenBank/DDBJ whole genome shotgun (WGS) entry which is preliminary data.</text>
</comment>
<organism evidence="1 2">
    <name type="scientific">Araneus ventricosus</name>
    <name type="common">Orbweaver spider</name>
    <name type="synonym">Epeira ventricosa</name>
    <dbReference type="NCBI Taxonomy" id="182803"/>
    <lineage>
        <taxon>Eukaryota</taxon>
        <taxon>Metazoa</taxon>
        <taxon>Ecdysozoa</taxon>
        <taxon>Arthropoda</taxon>
        <taxon>Chelicerata</taxon>
        <taxon>Arachnida</taxon>
        <taxon>Araneae</taxon>
        <taxon>Araneomorphae</taxon>
        <taxon>Entelegynae</taxon>
        <taxon>Araneoidea</taxon>
        <taxon>Araneidae</taxon>
        <taxon>Araneus</taxon>
    </lineage>
</organism>
<evidence type="ECO:0000313" key="2">
    <source>
        <dbReference type="Proteomes" id="UP000499080"/>
    </source>
</evidence>
<dbReference type="AlphaFoldDB" id="A0A4Y2SCH0"/>
<keyword evidence="2" id="KW-1185">Reference proteome</keyword>